<feature type="transmembrane region" description="Helical" evidence="1">
    <location>
        <begin position="325"/>
        <end position="345"/>
    </location>
</feature>
<accession>A0ABQ1GBY6</accession>
<dbReference type="InterPro" id="IPR007349">
    <property type="entry name" value="DUF418"/>
</dbReference>
<dbReference type="PANTHER" id="PTHR30590:SF2">
    <property type="entry name" value="INNER MEMBRANE PROTEIN"/>
    <property type="match status" value="1"/>
</dbReference>
<organism evidence="3 4">
    <name type="scientific">Dyella nitratireducens</name>
    <dbReference type="NCBI Taxonomy" id="1849580"/>
    <lineage>
        <taxon>Bacteria</taxon>
        <taxon>Pseudomonadati</taxon>
        <taxon>Pseudomonadota</taxon>
        <taxon>Gammaproteobacteria</taxon>
        <taxon>Lysobacterales</taxon>
        <taxon>Rhodanobacteraceae</taxon>
        <taxon>Dyella</taxon>
    </lineage>
</organism>
<dbReference type="EMBL" id="BMJA01000002">
    <property type="protein sequence ID" value="GGA40730.1"/>
    <property type="molecule type" value="Genomic_DNA"/>
</dbReference>
<evidence type="ECO:0000259" key="2">
    <source>
        <dbReference type="Pfam" id="PF04235"/>
    </source>
</evidence>
<feature type="transmembrane region" description="Helical" evidence="1">
    <location>
        <begin position="101"/>
        <end position="121"/>
    </location>
</feature>
<dbReference type="RefSeq" id="WP_188795471.1">
    <property type="nucleotide sequence ID" value="NZ_BMJA01000002.1"/>
</dbReference>
<keyword evidence="1" id="KW-1133">Transmembrane helix</keyword>
<proteinExistence type="predicted"/>
<comment type="caution">
    <text evidence="3">The sequence shown here is derived from an EMBL/GenBank/DDBJ whole genome shotgun (WGS) entry which is preliminary data.</text>
</comment>
<name>A0ABQ1GBY6_9GAMM</name>
<feature type="transmembrane region" description="Helical" evidence="1">
    <location>
        <begin position="149"/>
        <end position="167"/>
    </location>
</feature>
<gene>
    <name evidence="3" type="primary">yxaH</name>
    <name evidence="3" type="ORF">GCM10010981_32430</name>
</gene>
<keyword evidence="1" id="KW-0812">Transmembrane</keyword>
<protein>
    <recommendedName>
        <fullName evidence="2">DUF418 domain-containing protein</fullName>
    </recommendedName>
</protein>
<feature type="transmembrane region" description="Helical" evidence="1">
    <location>
        <begin position="209"/>
        <end position="231"/>
    </location>
</feature>
<dbReference type="Proteomes" id="UP000620046">
    <property type="component" value="Unassembled WGS sequence"/>
</dbReference>
<keyword evidence="4" id="KW-1185">Reference proteome</keyword>
<feature type="transmembrane region" description="Helical" evidence="1">
    <location>
        <begin position="283"/>
        <end position="304"/>
    </location>
</feature>
<feature type="transmembrane region" description="Helical" evidence="1">
    <location>
        <begin position="67"/>
        <end position="89"/>
    </location>
</feature>
<sequence length="400" mass="44706">MPLQVSQIAAPQEPFDRISAIDILRGIALFGVLMVNLVTEFRVDVFQQFLPTTSPASEMDHYVETGVGVFLELKAFALFSFLFGVGLAIQFERLAKTQRRLVLLVRRLVVLLGFGLIHFYLIWNGDILTEYALIGLIALPMLYLSNVWLATIALLLLAFYMGLPHSLSPDFFWPSTEWLQQHVEEANRVYASGSYAEILKFSWQEIPHIVPLHLAIASRTLALFLLGAVAWRTGLLRQPKRHQALLVGLMVFGLLVGSALNLLEAVGPHSTWIGVARTLDGLAPLSPVILAMGYMSAVIVLVSFTPARGVLSVFGPLGRMAFTNYLMQSLIFCGIFYGYGLGYFGKLGATSTLILGVAVYAIQIVISIRWLERYRFGPVEWLWRTLMYGTRQPFAQFRTI</sequence>
<evidence type="ECO:0000313" key="3">
    <source>
        <dbReference type="EMBL" id="GGA40730.1"/>
    </source>
</evidence>
<dbReference type="PANTHER" id="PTHR30590">
    <property type="entry name" value="INNER MEMBRANE PROTEIN"/>
    <property type="match status" value="1"/>
</dbReference>
<evidence type="ECO:0000256" key="1">
    <source>
        <dbReference type="SAM" id="Phobius"/>
    </source>
</evidence>
<reference evidence="4" key="1">
    <citation type="journal article" date="2019" name="Int. J. Syst. Evol. Microbiol.">
        <title>The Global Catalogue of Microorganisms (GCM) 10K type strain sequencing project: providing services to taxonomists for standard genome sequencing and annotation.</title>
        <authorList>
            <consortium name="The Broad Institute Genomics Platform"/>
            <consortium name="The Broad Institute Genome Sequencing Center for Infectious Disease"/>
            <person name="Wu L."/>
            <person name="Ma J."/>
        </authorList>
    </citation>
    <scope>NUCLEOTIDE SEQUENCE [LARGE SCALE GENOMIC DNA]</scope>
    <source>
        <strain evidence="4">CGMCC 1.15439</strain>
    </source>
</reference>
<keyword evidence="1" id="KW-0472">Membrane</keyword>
<feature type="transmembrane region" description="Helical" evidence="1">
    <location>
        <begin position="351"/>
        <end position="371"/>
    </location>
</feature>
<feature type="transmembrane region" description="Helical" evidence="1">
    <location>
        <begin position="243"/>
        <end position="263"/>
    </location>
</feature>
<dbReference type="InterPro" id="IPR052529">
    <property type="entry name" value="Bact_Transport_Assoc"/>
</dbReference>
<feature type="transmembrane region" description="Helical" evidence="1">
    <location>
        <begin position="127"/>
        <end position="144"/>
    </location>
</feature>
<dbReference type="Pfam" id="PF04235">
    <property type="entry name" value="DUF418"/>
    <property type="match status" value="1"/>
</dbReference>
<feature type="transmembrane region" description="Helical" evidence="1">
    <location>
        <begin position="20"/>
        <end position="39"/>
    </location>
</feature>
<feature type="domain" description="DUF418" evidence="2">
    <location>
        <begin position="231"/>
        <end position="389"/>
    </location>
</feature>
<evidence type="ECO:0000313" key="4">
    <source>
        <dbReference type="Proteomes" id="UP000620046"/>
    </source>
</evidence>